<dbReference type="InterPro" id="IPR000524">
    <property type="entry name" value="Tscrpt_reg_HTH_GntR"/>
</dbReference>
<dbReference type="Gene3D" id="1.10.10.10">
    <property type="entry name" value="Winged helix-like DNA-binding domain superfamily/Winged helix DNA-binding domain"/>
    <property type="match status" value="1"/>
</dbReference>
<keyword evidence="2" id="KW-0238">DNA-binding</keyword>
<dbReference type="Proteomes" id="UP001500192">
    <property type="component" value="Unassembled WGS sequence"/>
</dbReference>
<dbReference type="SMART" id="SM00345">
    <property type="entry name" value="HTH_GNTR"/>
    <property type="match status" value="1"/>
</dbReference>
<evidence type="ECO:0000313" key="7">
    <source>
        <dbReference type="Proteomes" id="UP001500192"/>
    </source>
</evidence>
<dbReference type="PROSITE" id="PS50949">
    <property type="entry name" value="HTH_GNTR"/>
    <property type="match status" value="1"/>
</dbReference>
<evidence type="ECO:0000256" key="3">
    <source>
        <dbReference type="ARBA" id="ARBA00023163"/>
    </source>
</evidence>
<dbReference type="PANTHER" id="PTHR44846">
    <property type="entry name" value="MANNOSYL-D-GLYCERATE TRANSPORT/METABOLISM SYSTEM REPRESSOR MNGR-RELATED"/>
    <property type="match status" value="1"/>
</dbReference>
<accession>A0ABP9QXD7</accession>
<evidence type="ECO:0000256" key="2">
    <source>
        <dbReference type="ARBA" id="ARBA00023125"/>
    </source>
</evidence>
<dbReference type="PANTHER" id="PTHR44846:SF17">
    <property type="entry name" value="GNTR-FAMILY TRANSCRIPTIONAL REGULATOR"/>
    <property type="match status" value="1"/>
</dbReference>
<dbReference type="CDD" id="cd07377">
    <property type="entry name" value="WHTH_GntR"/>
    <property type="match status" value="1"/>
</dbReference>
<comment type="caution">
    <text evidence="6">The sequence shown here is derived from an EMBL/GenBank/DDBJ whole genome shotgun (WGS) entry which is preliminary data.</text>
</comment>
<dbReference type="SUPFAM" id="SSF46785">
    <property type="entry name" value="Winged helix' DNA-binding domain"/>
    <property type="match status" value="1"/>
</dbReference>
<evidence type="ECO:0000313" key="6">
    <source>
        <dbReference type="EMBL" id="GAA5169108.1"/>
    </source>
</evidence>
<feature type="compositionally biased region" description="Basic and acidic residues" evidence="4">
    <location>
        <begin position="17"/>
        <end position="38"/>
    </location>
</feature>
<evidence type="ECO:0000259" key="5">
    <source>
        <dbReference type="PROSITE" id="PS50949"/>
    </source>
</evidence>
<organism evidence="6 7">
    <name type="scientific">Amycolatopsis dongchuanensis</name>
    <dbReference type="NCBI Taxonomy" id="1070866"/>
    <lineage>
        <taxon>Bacteria</taxon>
        <taxon>Bacillati</taxon>
        <taxon>Actinomycetota</taxon>
        <taxon>Actinomycetes</taxon>
        <taxon>Pseudonocardiales</taxon>
        <taxon>Pseudonocardiaceae</taxon>
        <taxon>Amycolatopsis</taxon>
    </lineage>
</organism>
<dbReference type="Pfam" id="PF00392">
    <property type="entry name" value="GntR"/>
    <property type="match status" value="1"/>
</dbReference>
<evidence type="ECO:0000256" key="1">
    <source>
        <dbReference type="ARBA" id="ARBA00023015"/>
    </source>
</evidence>
<name>A0ABP9QXD7_9PSEU</name>
<keyword evidence="1" id="KW-0805">Transcription regulation</keyword>
<dbReference type="InterPro" id="IPR050679">
    <property type="entry name" value="Bact_HTH_transcr_reg"/>
</dbReference>
<proteinExistence type="predicted"/>
<gene>
    <name evidence="6" type="ORF">GCM10023214_45770</name>
</gene>
<evidence type="ECO:0000256" key="4">
    <source>
        <dbReference type="SAM" id="MobiDB-lite"/>
    </source>
</evidence>
<keyword evidence="7" id="KW-1185">Reference proteome</keyword>
<feature type="region of interest" description="Disordered" evidence="4">
    <location>
        <begin position="13"/>
        <end position="38"/>
    </location>
</feature>
<dbReference type="EMBL" id="BAABIB010000084">
    <property type="protein sequence ID" value="GAA5169108.1"/>
    <property type="molecule type" value="Genomic_DNA"/>
</dbReference>
<dbReference type="InterPro" id="IPR036390">
    <property type="entry name" value="WH_DNA-bd_sf"/>
</dbReference>
<sequence>MQNHVDERLLETATSQEELHALPRERTSDGQTEGHGRPALDAAAPGYLYEAVAEHLAARILAGELPPNTTLPAEGDLASEYGVSLGTARHATQLLRDRGLVATVKSKGTYVCDLPNSPDLHGGQSPAGIAVDSVDLRGKLAKIFVQRTNTARGTLVQMHIWGGKAVLTDTVLDKLKDTYRQLTAESAPAERQIEVCSP</sequence>
<protein>
    <recommendedName>
        <fullName evidence="5">HTH gntR-type domain-containing protein</fullName>
    </recommendedName>
</protein>
<dbReference type="InterPro" id="IPR036388">
    <property type="entry name" value="WH-like_DNA-bd_sf"/>
</dbReference>
<feature type="domain" description="HTH gntR-type" evidence="5">
    <location>
        <begin position="46"/>
        <end position="114"/>
    </location>
</feature>
<reference evidence="7" key="1">
    <citation type="journal article" date="2019" name="Int. J. Syst. Evol. Microbiol.">
        <title>The Global Catalogue of Microorganisms (GCM) 10K type strain sequencing project: providing services to taxonomists for standard genome sequencing and annotation.</title>
        <authorList>
            <consortium name="The Broad Institute Genomics Platform"/>
            <consortium name="The Broad Institute Genome Sequencing Center for Infectious Disease"/>
            <person name="Wu L."/>
            <person name="Ma J."/>
        </authorList>
    </citation>
    <scope>NUCLEOTIDE SEQUENCE [LARGE SCALE GENOMIC DNA]</scope>
    <source>
        <strain evidence="7">JCM 18054</strain>
    </source>
</reference>
<keyword evidence="3" id="KW-0804">Transcription</keyword>